<keyword evidence="2 4" id="KW-0479">Metal-binding</keyword>
<dbReference type="NCBIfam" id="TIGR00055">
    <property type="entry name" value="uppS"/>
    <property type="match status" value="1"/>
</dbReference>
<keyword evidence="1 4" id="KW-0808">Transferase</keyword>
<organism evidence="6 7">
    <name type="scientific">Streptomyces ficellus</name>
    <dbReference type="NCBI Taxonomy" id="1977088"/>
    <lineage>
        <taxon>Bacteria</taxon>
        <taxon>Bacillati</taxon>
        <taxon>Actinomycetota</taxon>
        <taxon>Actinomycetes</taxon>
        <taxon>Kitasatosporales</taxon>
        <taxon>Streptomycetaceae</taxon>
        <taxon>Streptomyces</taxon>
    </lineage>
</organism>
<keyword evidence="3 4" id="KW-0460">Magnesium</keyword>
<comment type="cofactor">
    <cofactor evidence="4">
        <name>Mg(2+)</name>
        <dbReference type="ChEBI" id="CHEBI:18420"/>
    </cofactor>
    <text evidence="4">Binds 2 magnesium ions per subunit.</text>
</comment>
<feature type="binding site" evidence="4">
    <location>
        <begin position="85"/>
        <end position="88"/>
    </location>
    <ligand>
        <name>substrate</name>
    </ligand>
</feature>
<feature type="binding site" evidence="4">
    <location>
        <position position="84"/>
    </location>
    <ligand>
        <name>Mg(2+)</name>
        <dbReference type="ChEBI" id="CHEBI:18420"/>
    </ligand>
</feature>
<dbReference type="PANTHER" id="PTHR10291">
    <property type="entry name" value="DEHYDRODOLICHYL DIPHOSPHATE SYNTHASE FAMILY MEMBER"/>
    <property type="match status" value="1"/>
</dbReference>
<dbReference type="SUPFAM" id="SSF64005">
    <property type="entry name" value="Undecaprenyl diphosphate synthase"/>
    <property type="match status" value="1"/>
</dbReference>
<evidence type="ECO:0000256" key="3">
    <source>
        <dbReference type="ARBA" id="ARBA00022842"/>
    </source>
</evidence>
<dbReference type="Proteomes" id="UP001174050">
    <property type="component" value="Unassembled WGS sequence"/>
</dbReference>
<comment type="function">
    <text evidence="4">Catalyzes the condensation of isopentenyl diphosphate (IPP) with allylic pyrophosphates generating different type of terpenoids.</text>
</comment>
<feature type="binding site" evidence="4">
    <location>
        <position position="135"/>
    </location>
    <ligand>
        <name>substrate</name>
    </ligand>
</feature>
<feature type="compositionally biased region" description="Basic and acidic residues" evidence="5">
    <location>
        <begin position="29"/>
        <end position="41"/>
    </location>
</feature>
<feature type="region of interest" description="Disordered" evidence="5">
    <location>
        <begin position="1"/>
        <end position="74"/>
    </location>
</feature>
<dbReference type="PANTHER" id="PTHR10291:SF0">
    <property type="entry name" value="DEHYDRODOLICHYL DIPHOSPHATE SYNTHASE 2"/>
    <property type="match status" value="1"/>
</dbReference>
<feature type="binding site" evidence="4">
    <location>
        <position position="101"/>
    </location>
    <ligand>
        <name>substrate</name>
    </ligand>
</feature>
<dbReference type="EC" id="2.5.1.-" evidence="4"/>
<feature type="compositionally biased region" description="Gly residues" evidence="5">
    <location>
        <begin position="42"/>
        <end position="52"/>
    </location>
</feature>
<name>A0ABT7ZA60_9ACTN</name>
<feature type="binding site" evidence="4">
    <location>
        <position position="133"/>
    </location>
    <ligand>
        <name>substrate</name>
    </ligand>
</feature>
<gene>
    <name evidence="6" type="primary">uppS</name>
    <name evidence="6" type="ORF">QWM81_20515</name>
</gene>
<feature type="binding site" evidence="4">
    <location>
        <position position="249"/>
    </location>
    <ligand>
        <name>substrate</name>
    </ligand>
</feature>
<dbReference type="InterPro" id="IPR018520">
    <property type="entry name" value="UPP_synth-like_CS"/>
</dbReference>
<dbReference type="GO" id="GO:0016740">
    <property type="term" value="F:transferase activity"/>
    <property type="evidence" value="ECO:0007669"/>
    <property type="project" value="UniProtKB-KW"/>
</dbReference>
<sequence length="310" mass="34633">MTERGTAGRAAPDGTGPGVGDHGVPRARAATEDRPGERQRGDGPGGQRPGDGPGRERRSEGFGEQWRDDGPARAVPRHVACVMDGNGRWAQRRSLPRTAGHRAAETTVIDIIEAARAAGVEWLSLYAFSTENWNRPGTEVDYLMRLVRRVVRKHAPLLLARNIRCRFLGVADPRIPRELAWDFADLTTLTAGNRGMTLTVAFDHGGRRDIVEAAKSLIRSRTPADEVTERLFADHLPFPDTPDVDLVIRTSGEQRISNFMLWQVAYAEWVFPEVLWPDFRAPDFLACLHTYRRRDRRFGDVPPRTNGDPS</sequence>
<proteinExistence type="inferred from homology"/>
<accession>A0ABT7ZA60</accession>
<evidence type="ECO:0000313" key="6">
    <source>
        <dbReference type="EMBL" id="MDN3296402.1"/>
    </source>
</evidence>
<feature type="binding site" evidence="4">
    <location>
        <position position="268"/>
    </location>
    <ligand>
        <name>Mg(2+)</name>
        <dbReference type="ChEBI" id="CHEBI:18420"/>
    </ligand>
</feature>
<feature type="binding site" evidence="4">
    <location>
        <position position="89"/>
    </location>
    <ligand>
        <name>substrate</name>
    </ligand>
</feature>
<evidence type="ECO:0000313" key="7">
    <source>
        <dbReference type="Proteomes" id="UP001174050"/>
    </source>
</evidence>
<feature type="active site" description="Proton acceptor" evidence="4">
    <location>
        <position position="132"/>
    </location>
</feature>
<comment type="similarity">
    <text evidence="4">Belongs to the UPP synthase family.</text>
</comment>
<protein>
    <recommendedName>
        <fullName evidence="4">Isoprenyl transferase</fullName>
        <ecNumber evidence="4">2.5.1.-</ecNumber>
    </recommendedName>
</protein>
<feature type="compositionally biased region" description="Basic and acidic residues" evidence="5">
    <location>
        <begin position="53"/>
        <end position="71"/>
    </location>
</feature>
<dbReference type="PROSITE" id="PS01066">
    <property type="entry name" value="UPP_SYNTHASE"/>
    <property type="match status" value="1"/>
</dbReference>
<dbReference type="HAMAP" id="MF_01139">
    <property type="entry name" value="ISPT"/>
    <property type="match status" value="1"/>
</dbReference>
<evidence type="ECO:0000256" key="1">
    <source>
        <dbReference type="ARBA" id="ARBA00022679"/>
    </source>
</evidence>
<feature type="active site" evidence="4">
    <location>
        <position position="84"/>
    </location>
</feature>
<feature type="binding site" evidence="4">
    <location>
        <position position="97"/>
    </location>
    <ligand>
        <name>substrate</name>
    </ligand>
</feature>
<evidence type="ECO:0000256" key="2">
    <source>
        <dbReference type="ARBA" id="ARBA00022723"/>
    </source>
</evidence>
<dbReference type="EMBL" id="JAUEPL010000032">
    <property type="protein sequence ID" value="MDN3296402.1"/>
    <property type="molecule type" value="Genomic_DNA"/>
</dbReference>
<feature type="binding site" evidence="4">
    <location>
        <begin position="255"/>
        <end position="257"/>
    </location>
    <ligand>
        <name>substrate</name>
    </ligand>
</feature>
<reference evidence="6" key="1">
    <citation type="submission" date="2023-06" db="EMBL/GenBank/DDBJ databases">
        <title>WGS-Sequencing of Streptomyces ficellus isolate 21 collected from sand in Gara Djebilet Iron Mine in Algeria.</title>
        <authorList>
            <person name="Zegers G.P."/>
            <person name="Gomez A."/>
            <person name="Gueddou A."/>
            <person name="Zahara A.F."/>
            <person name="Worth M."/>
            <person name="Sevigny J.L."/>
            <person name="Tisa L."/>
        </authorList>
    </citation>
    <scope>NUCLEOTIDE SEQUENCE</scope>
    <source>
        <strain evidence="6">AS11</strain>
    </source>
</reference>
<evidence type="ECO:0000256" key="5">
    <source>
        <dbReference type="SAM" id="MobiDB-lite"/>
    </source>
</evidence>
<evidence type="ECO:0000256" key="4">
    <source>
        <dbReference type="HAMAP-Rule" id="MF_01139"/>
    </source>
</evidence>
<comment type="caution">
    <text evidence="6">The sequence shown here is derived from an EMBL/GenBank/DDBJ whole genome shotgun (WGS) entry which is preliminary data.</text>
</comment>
<keyword evidence="7" id="KW-1185">Reference proteome</keyword>
<dbReference type="Gene3D" id="3.40.1180.10">
    <property type="entry name" value="Decaprenyl diphosphate synthase-like"/>
    <property type="match status" value="1"/>
</dbReference>
<feature type="binding site" evidence="4">
    <location>
        <begin position="129"/>
        <end position="131"/>
    </location>
    <ligand>
        <name>substrate</name>
    </ligand>
</feature>
<dbReference type="CDD" id="cd00475">
    <property type="entry name" value="Cis_IPPS"/>
    <property type="match status" value="1"/>
</dbReference>
<comment type="subunit">
    <text evidence="4">Homodimer.</text>
</comment>
<dbReference type="Pfam" id="PF01255">
    <property type="entry name" value="Prenyltransf"/>
    <property type="match status" value="1"/>
</dbReference>
<dbReference type="InterPro" id="IPR001441">
    <property type="entry name" value="UPP_synth-like"/>
</dbReference>
<dbReference type="InterPro" id="IPR036424">
    <property type="entry name" value="UPP_synth-like_sf"/>
</dbReference>